<gene>
    <name evidence="1" type="ORF">PG986_002867</name>
</gene>
<proteinExistence type="predicted"/>
<keyword evidence="2" id="KW-1185">Reference proteome</keyword>
<dbReference type="EMBL" id="JAQQWE010000002">
    <property type="protein sequence ID" value="KAK7962042.1"/>
    <property type="molecule type" value="Genomic_DNA"/>
</dbReference>
<accession>A0ABR1QQ25</accession>
<organism evidence="1 2">
    <name type="scientific">Apiospora aurea</name>
    <dbReference type="NCBI Taxonomy" id="335848"/>
    <lineage>
        <taxon>Eukaryota</taxon>
        <taxon>Fungi</taxon>
        <taxon>Dikarya</taxon>
        <taxon>Ascomycota</taxon>
        <taxon>Pezizomycotina</taxon>
        <taxon>Sordariomycetes</taxon>
        <taxon>Xylariomycetidae</taxon>
        <taxon>Amphisphaeriales</taxon>
        <taxon>Apiosporaceae</taxon>
        <taxon>Apiospora</taxon>
    </lineage>
</organism>
<protein>
    <submittedName>
        <fullName evidence="1">Cytochrome P450</fullName>
    </submittedName>
</protein>
<comment type="caution">
    <text evidence="1">The sequence shown here is derived from an EMBL/GenBank/DDBJ whole genome shotgun (WGS) entry which is preliminary data.</text>
</comment>
<sequence length="137" mass="15055">MCAVYLLILPKSIPGVSINPEVTCRLLGDTPAILDEVKAVPSNKDCEGTPPDLAPSEPSRWLVRKRDGEGLLDEDFKFDGTANPRPCLNKRMAVIMMRVIIAMLAWESELQRCPPGLSSYAGVEAVARVPRQCYLSL</sequence>
<dbReference type="GeneID" id="92072151"/>
<evidence type="ECO:0000313" key="1">
    <source>
        <dbReference type="EMBL" id="KAK7962042.1"/>
    </source>
</evidence>
<name>A0ABR1QQ25_9PEZI</name>
<reference evidence="1 2" key="1">
    <citation type="submission" date="2023-01" db="EMBL/GenBank/DDBJ databases">
        <title>Analysis of 21 Apiospora genomes using comparative genomics revels a genus with tremendous synthesis potential of carbohydrate active enzymes and secondary metabolites.</title>
        <authorList>
            <person name="Sorensen T."/>
        </authorList>
    </citation>
    <scope>NUCLEOTIDE SEQUENCE [LARGE SCALE GENOMIC DNA]</scope>
    <source>
        <strain evidence="1 2">CBS 24483</strain>
    </source>
</reference>
<evidence type="ECO:0000313" key="2">
    <source>
        <dbReference type="Proteomes" id="UP001391051"/>
    </source>
</evidence>
<dbReference type="Proteomes" id="UP001391051">
    <property type="component" value="Unassembled WGS sequence"/>
</dbReference>
<dbReference type="RefSeq" id="XP_066704153.1">
    <property type="nucleotide sequence ID" value="XM_066839089.1"/>
</dbReference>